<keyword evidence="1" id="KW-0808">Transferase</keyword>
<dbReference type="AlphaFoldDB" id="A0A917UA54"/>
<keyword evidence="2" id="KW-0677">Repeat</keyword>
<dbReference type="RefSeq" id="WP_229836325.1">
    <property type="nucleotide sequence ID" value="NZ_BMPI01000052.1"/>
</dbReference>
<organism evidence="3 4">
    <name type="scientific">Dactylosporangium sucinum</name>
    <dbReference type="NCBI Taxonomy" id="1424081"/>
    <lineage>
        <taxon>Bacteria</taxon>
        <taxon>Bacillati</taxon>
        <taxon>Actinomycetota</taxon>
        <taxon>Actinomycetes</taxon>
        <taxon>Micromonosporales</taxon>
        <taxon>Micromonosporaceae</taxon>
        <taxon>Dactylosporangium</taxon>
    </lineage>
</organism>
<dbReference type="EMBL" id="BMPI01000052">
    <property type="protein sequence ID" value="GGM65863.1"/>
    <property type="molecule type" value="Genomic_DNA"/>
</dbReference>
<dbReference type="InterPro" id="IPR001451">
    <property type="entry name" value="Hexapep"/>
</dbReference>
<reference evidence="3" key="1">
    <citation type="journal article" date="2014" name="Int. J. Syst. Evol. Microbiol.">
        <title>Complete genome sequence of Corynebacterium casei LMG S-19264T (=DSM 44701T), isolated from a smear-ripened cheese.</title>
        <authorList>
            <consortium name="US DOE Joint Genome Institute (JGI-PGF)"/>
            <person name="Walter F."/>
            <person name="Albersmeier A."/>
            <person name="Kalinowski J."/>
            <person name="Ruckert C."/>
        </authorList>
    </citation>
    <scope>NUCLEOTIDE SEQUENCE</scope>
    <source>
        <strain evidence="3">JCM 19831</strain>
    </source>
</reference>
<dbReference type="InterPro" id="IPR011004">
    <property type="entry name" value="Trimer_LpxA-like_sf"/>
</dbReference>
<dbReference type="Gene3D" id="2.160.10.10">
    <property type="entry name" value="Hexapeptide repeat proteins"/>
    <property type="match status" value="2"/>
</dbReference>
<dbReference type="InterPro" id="IPR018357">
    <property type="entry name" value="Hexapep_transf_CS"/>
</dbReference>
<evidence type="ECO:0000256" key="1">
    <source>
        <dbReference type="ARBA" id="ARBA00022679"/>
    </source>
</evidence>
<dbReference type="InterPro" id="IPR050179">
    <property type="entry name" value="Trans_hexapeptide_repeat"/>
</dbReference>
<keyword evidence="4" id="KW-1185">Reference proteome</keyword>
<dbReference type="Pfam" id="PF00132">
    <property type="entry name" value="Hexapep"/>
    <property type="match status" value="1"/>
</dbReference>
<accession>A0A917UA54</accession>
<proteinExistence type="predicted"/>
<dbReference type="PROSITE" id="PS00101">
    <property type="entry name" value="HEXAPEP_TRANSFERASES"/>
    <property type="match status" value="1"/>
</dbReference>
<evidence type="ECO:0000313" key="3">
    <source>
        <dbReference type="EMBL" id="GGM65863.1"/>
    </source>
</evidence>
<gene>
    <name evidence="3" type="ORF">GCM10007977_079330</name>
</gene>
<dbReference type="GO" id="GO:0016740">
    <property type="term" value="F:transferase activity"/>
    <property type="evidence" value="ECO:0007669"/>
    <property type="project" value="UniProtKB-KW"/>
</dbReference>
<reference evidence="3" key="2">
    <citation type="submission" date="2020-09" db="EMBL/GenBank/DDBJ databases">
        <authorList>
            <person name="Sun Q."/>
            <person name="Ohkuma M."/>
        </authorList>
    </citation>
    <scope>NUCLEOTIDE SEQUENCE</scope>
    <source>
        <strain evidence="3">JCM 19831</strain>
    </source>
</reference>
<comment type="caution">
    <text evidence="3">The sequence shown here is derived from an EMBL/GenBank/DDBJ whole genome shotgun (WGS) entry which is preliminary data.</text>
</comment>
<evidence type="ECO:0000256" key="2">
    <source>
        <dbReference type="ARBA" id="ARBA00022737"/>
    </source>
</evidence>
<dbReference type="PANTHER" id="PTHR43300">
    <property type="entry name" value="ACETYLTRANSFERASE"/>
    <property type="match status" value="1"/>
</dbReference>
<evidence type="ECO:0000313" key="4">
    <source>
        <dbReference type="Proteomes" id="UP000642070"/>
    </source>
</evidence>
<dbReference type="Proteomes" id="UP000642070">
    <property type="component" value="Unassembled WGS sequence"/>
</dbReference>
<dbReference type="SUPFAM" id="SSF51161">
    <property type="entry name" value="Trimeric LpxA-like enzymes"/>
    <property type="match status" value="2"/>
</dbReference>
<dbReference type="Pfam" id="PF14602">
    <property type="entry name" value="Hexapep_2"/>
    <property type="match status" value="1"/>
</dbReference>
<protein>
    <submittedName>
        <fullName evidence="3">UDP-3-O-(3-hydroxymyristoyl)glucosamine N-acyltransferase</fullName>
    </submittedName>
</protein>
<name>A0A917UA54_9ACTN</name>
<sequence length="261" mass="27049">MHSAATTVPTGTVEDLVRVGLLEVSADCHIHPTAVFLVADMLGTRRSIILGARVTISAFVVVHGGTRIGPDVHLGHHAIVGEPEYGYAMRNLYRGEGAATTIGAGSVVRAGAVIYADVQLGDNVMIGHNALLRTGVRVGSGSQLAANITVERGTRIGDGVRCSPGSHLTAETFVGDRVFLGAGVRTINDKQLIWRDPVHERPLEPPTFETGCRVGSGAVLLAGITVGAGALVGAGSVVTHDVPAGTIVYGVPARRYGWVSP</sequence>